<dbReference type="PANTHER" id="PTHR42791:SF1">
    <property type="entry name" value="N-ACETYLTRANSFERASE DOMAIN-CONTAINING PROTEIN"/>
    <property type="match status" value="1"/>
</dbReference>
<dbReference type="InterPro" id="IPR016181">
    <property type="entry name" value="Acyl_CoA_acyltransferase"/>
</dbReference>
<protein>
    <recommendedName>
        <fullName evidence="1">N-acetyltransferase domain-containing protein</fullName>
    </recommendedName>
</protein>
<dbReference type="InterPro" id="IPR052523">
    <property type="entry name" value="Trichothecene_AcTrans"/>
</dbReference>
<accession>A0AB34QYU1</accession>
<dbReference type="AlphaFoldDB" id="A0AB34QYU1"/>
<dbReference type="SUPFAM" id="SSF55729">
    <property type="entry name" value="Acyl-CoA N-acyltransferases (Nat)"/>
    <property type="match status" value="1"/>
</dbReference>
<name>A0AB34QYU1_BACPU</name>
<dbReference type="Proteomes" id="UP000031978">
    <property type="component" value="Unassembled WGS sequence"/>
</dbReference>
<dbReference type="GO" id="GO:0016747">
    <property type="term" value="F:acyltransferase activity, transferring groups other than amino-acyl groups"/>
    <property type="evidence" value="ECO:0007669"/>
    <property type="project" value="InterPro"/>
</dbReference>
<proteinExistence type="predicted"/>
<dbReference type="EMBL" id="JXCL01000004">
    <property type="protein sequence ID" value="KIL25214.1"/>
    <property type="molecule type" value="Genomic_DNA"/>
</dbReference>
<comment type="caution">
    <text evidence="2">The sequence shown here is derived from an EMBL/GenBank/DDBJ whole genome shotgun (WGS) entry which is preliminary data.</text>
</comment>
<dbReference type="CDD" id="cd04301">
    <property type="entry name" value="NAT_SF"/>
    <property type="match status" value="1"/>
</dbReference>
<dbReference type="PANTHER" id="PTHR42791">
    <property type="entry name" value="GNAT FAMILY ACETYLTRANSFERASE"/>
    <property type="match status" value="1"/>
</dbReference>
<evidence type="ECO:0000313" key="3">
    <source>
        <dbReference type="Proteomes" id="UP000031978"/>
    </source>
</evidence>
<organism evidence="2 3">
    <name type="scientific">Bacillus pumilus</name>
    <name type="common">Bacillus mesentericus</name>
    <dbReference type="NCBI Taxonomy" id="1408"/>
    <lineage>
        <taxon>Bacteria</taxon>
        <taxon>Bacillati</taxon>
        <taxon>Bacillota</taxon>
        <taxon>Bacilli</taxon>
        <taxon>Bacillales</taxon>
        <taxon>Bacillaceae</taxon>
        <taxon>Bacillus</taxon>
    </lineage>
</organism>
<gene>
    <name evidence="2" type="ORF">B4127_0198</name>
</gene>
<feature type="domain" description="N-acetyltransferase" evidence="1">
    <location>
        <begin position="149"/>
        <end position="282"/>
    </location>
</feature>
<evidence type="ECO:0000313" key="2">
    <source>
        <dbReference type="EMBL" id="KIL25214.1"/>
    </source>
</evidence>
<reference evidence="2 3" key="1">
    <citation type="submission" date="2014-12" db="EMBL/GenBank/DDBJ databases">
        <title>Draft Genome Sequences of Five Spore-Forming Food Isolates of Bacillus pumilus.</title>
        <authorList>
            <person name="de Jong A."/>
            <person name="van Heel A.J."/>
            <person name="Montalban-Lopez M."/>
            <person name="Krawczyk A.O."/>
            <person name="Berendsen E.M."/>
            <person name="Wells-Bennik M."/>
            <person name="Kuipers O.P."/>
        </authorList>
    </citation>
    <scope>NUCLEOTIDE SEQUENCE [LARGE SCALE GENOMIC DNA]</scope>
    <source>
        <strain evidence="2 3">B4127</strain>
    </source>
</reference>
<dbReference type="PROSITE" id="PS51186">
    <property type="entry name" value="GNAT"/>
    <property type="match status" value="1"/>
</dbReference>
<dbReference type="Pfam" id="PF13508">
    <property type="entry name" value="Acetyltransf_7"/>
    <property type="match status" value="1"/>
</dbReference>
<dbReference type="Gene3D" id="3.40.630.30">
    <property type="match status" value="1"/>
</dbReference>
<dbReference type="InterPro" id="IPR000182">
    <property type="entry name" value="GNAT_dom"/>
</dbReference>
<sequence length="282" mass="32451">MMSHLLFLLFAIIHRGCHPIFDEKGELMKTEQKIALRQLEEKIRLFSSAVNGTSLATDDFVLSNTHISTDTFNLLLPTSAQIKDPQKVKTTIEHLQSQKQSFSTWVDHRLLHPDWTDLLKEYQLEEVERNTIMMLEQTEDMDPFTPSSLTIKEVLDEQTLLDYKNIFIELFKESPEAIALDNYFQRFSLEAIHSRARMFVGYADHKPVTTGLLLEATDSYGIYDVITRAEHRGKGLGSDMFHYLLTQTENKQKCVLLQASADGKNIYQRAGFQPIGEMVVFE</sequence>
<evidence type="ECO:0000259" key="1">
    <source>
        <dbReference type="PROSITE" id="PS51186"/>
    </source>
</evidence>